<dbReference type="InterPro" id="IPR016566">
    <property type="entry name" value="UCP010219"/>
</dbReference>
<dbReference type="Pfam" id="PF11361">
    <property type="entry name" value="DUF3159"/>
    <property type="match status" value="1"/>
</dbReference>
<feature type="transmembrane region" description="Helical" evidence="2">
    <location>
        <begin position="173"/>
        <end position="194"/>
    </location>
</feature>
<proteinExistence type="predicted"/>
<gene>
    <name evidence="3" type="ORF">F8O03_09075</name>
</gene>
<dbReference type="PIRSF" id="PIRSF010219">
    <property type="entry name" value="UCP010219"/>
    <property type="match status" value="1"/>
</dbReference>
<dbReference type="EMBL" id="WBJX01000002">
    <property type="protein sequence ID" value="KAB1638525.1"/>
    <property type="molecule type" value="Genomic_DNA"/>
</dbReference>
<keyword evidence="4" id="KW-1185">Reference proteome</keyword>
<feature type="transmembrane region" description="Helical" evidence="2">
    <location>
        <begin position="100"/>
        <end position="120"/>
    </location>
</feature>
<feature type="region of interest" description="Disordered" evidence="1">
    <location>
        <begin position="1"/>
        <end position="21"/>
    </location>
</feature>
<feature type="transmembrane region" description="Helical" evidence="2">
    <location>
        <begin position="214"/>
        <end position="234"/>
    </location>
</feature>
<evidence type="ECO:0000313" key="4">
    <source>
        <dbReference type="Proteomes" id="UP000490386"/>
    </source>
</evidence>
<dbReference type="AlphaFoldDB" id="A0A7J5B4N4"/>
<name>A0A7J5B4N4_9MICO</name>
<feature type="transmembrane region" description="Helical" evidence="2">
    <location>
        <begin position="140"/>
        <end position="161"/>
    </location>
</feature>
<sequence>MTQPDGDRADAAQSPADAPNMRKLEEVAKSSSLGRLTEGGISGASLLAAMGGVRGLIETLLPGIVFLVLFTLGTELWVAVIAPAALGLLFILVRALQKEPVVPAISGLVALLISGVLAMTTGRGENFYLVGFYTNAAYGAALLVSVLVRWPVIGLVTGLITGQGSSWRQDRSMLRWMSIITLVWVGFFALRLVVQLPLYFAGNVEALGLARLLMGTPMYAVVLVVTVLFVRALLSASRSRAQSEAGKVS</sequence>
<dbReference type="RefSeq" id="WP_151423552.1">
    <property type="nucleotide sequence ID" value="NZ_WBJX01000002.1"/>
</dbReference>
<dbReference type="OrthoDB" id="5244221at2"/>
<evidence type="ECO:0000256" key="2">
    <source>
        <dbReference type="SAM" id="Phobius"/>
    </source>
</evidence>
<comment type="caution">
    <text evidence="3">The sequence shown here is derived from an EMBL/GenBank/DDBJ whole genome shotgun (WGS) entry which is preliminary data.</text>
</comment>
<keyword evidence="2" id="KW-0812">Transmembrane</keyword>
<accession>A0A7J5B4N4</accession>
<keyword evidence="2" id="KW-0472">Membrane</keyword>
<keyword evidence="2" id="KW-1133">Transmembrane helix</keyword>
<organism evidence="3 4">
    <name type="scientific">Pseudoclavibacter terrae</name>
    <dbReference type="NCBI Taxonomy" id="1530195"/>
    <lineage>
        <taxon>Bacteria</taxon>
        <taxon>Bacillati</taxon>
        <taxon>Actinomycetota</taxon>
        <taxon>Actinomycetes</taxon>
        <taxon>Micrococcales</taxon>
        <taxon>Microbacteriaceae</taxon>
        <taxon>Pseudoclavibacter</taxon>
    </lineage>
</organism>
<feature type="compositionally biased region" description="Basic and acidic residues" evidence="1">
    <location>
        <begin position="1"/>
        <end position="10"/>
    </location>
</feature>
<dbReference type="Proteomes" id="UP000490386">
    <property type="component" value="Unassembled WGS sequence"/>
</dbReference>
<reference evidence="3 4" key="1">
    <citation type="submission" date="2019-09" db="EMBL/GenBank/DDBJ databases">
        <title>Phylogeny of genus Pseudoclavibacter and closely related genus.</title>
        <authorList>
            <person name="Li Y."/>
        </authorList>
    </citation>
    <scope>NUCLEOTIDE SEQUENCE [LARGE SCALE GENOMIC DNA]</scope>
    <source>
        <strain evidence="3 4">THG-MD12</strain>
    </source>
</reference>
<evidence type="ECO:0000256" key="1">
    <source>
        <dbReference type="SAM" id="MobiDB-lite"/>
    </source>
</evidence>
<evidence type="ECO:0000313" key="3">
    <source>
        <dbReference type="EMBL" id="KAB1638525.1"/>
    </source>
</evidence>
<protein>
    <submittedName>
        <fullName evidence="3">DUF3159 domain-containing protein</fullName>
    </submittedName>
</protein>
<feature type="transmembrane region" description="Helical" evidence="2">
    <location>
        <begin position="63"/>
        <end position="93"/>
    </location>
</feature>